<organism evidence="2 3">
    <name type="scientific">Hydra vulgaris</name>
    <name type="common">Hydra</name>
    <name type="synonym">Hydra attenuata</name>
    <dbReference type="NCBI Taxonomy" id="6087"/>
    <lineage>
        <taxon>Eukaryota</taxon>
        <taxon>Metazoa</taxon>
        <taxon>Cnidaria</taxon>
        <taxon>Hydrozoa</taxon>
        <taxon>Hydroidolina</taxon>
        <taxon>Anthoathecata</taxon>
        <taxon>Aplanulata</taxon>
        <taxon>Hydridae</taxon>
        <taxon>Hydra</taxon>
    </lineage>
</organism>
<name>A0ABM4BQ50_HYDVU</name>
<dbReference type="PANTHER" id="PTHR45749:SF21">
    <property type="entry name" value="DUF4371 DOMAIN-CONTAINING PROTEIN"/>
    <property type="match status" value="1"/>
</dbReference>
<accession>A0ABM4BQ50</accession>
<sequence>MNKVKTNRKGGAEKIRDKRIAELKAAGSHPKQKKLQFCSTINTRSDNFNDDTSEFEIKTNNPIFSSDPVCTSTSTVHNSNNLNINEKSLELVIESDETKNHTFSSVSTNIIDDETGIMNSSIGKTGSDFISVCTSTTYIPILLGKQNLPYRGSGSSESLYNINYENINYNRENFLELLKFTAKRDSILNDYLTVAIEISKKRKENISNNSKGRGSLVTMLYKNAVNKVILAILELIRRKIKGELGDKQFSIQVNSTQDIGSTDQAAVCIRYVFKSEVKERLFAVLEVKNSSGKGMYELLKKYFDDHSINFKNIVGKSFDGAANMRGDFNGLHAYIKKKMKTVFTYGVMQIF</sequence>
<dbReference type="InterPro" id="IPR025398">
    <property type="entry name" value="DUF4371"/>
</dbReference>
<keyword evidence="2" id="KW-1185">Reference proteome</keyword>
<reference evidence="3" key="1">
    <citation type="submission" date="2025-08" db="UniProtKB">
        <authorList>
            <consortium name="RefSeq"/>
        </authorList>
    </citation>
    <scope>IDENTIFICATION</scope>
</reference>
<evidence type="ECO:0000313" key="2">
    <source>
        <dbReference type="Proteomes" id="UP001652625"/>
    </source>
</evidence>
<proteinExistence type="predicted"/>
<dbReference type="GeneID" id="136079445"/>
<protein>
    <submittedName>
        <fullName evidence="3">Uncharacterized protein LOC136079445</fullName>
    </submittedName>
</protein>
<evidence type="ECO:0000259" key="1">
    <source>
        <dbReference type="Pfam" id="PF14291"/>
    </source>
</evidence>
<dbReference type="RefSeq" id="XP_065651255.1">
    <property type="nucleotide sequence ID" value="XM_065795183.1"/>
</dbReference>
<evidence type="ECO:0000313" key="3">
    <source>
        <dbReference type="RefSeq" id="XP_065651255.1"/>
    </source>
</evidence>
<dbReference type="PANTHER" id="PTHR45749">
    <property type="match status" value="1"/>
</dbReference>
<feature type="domain" description="DUF4371" evidence="1">
    <location>
        <begin position="144"/>
        <end position="330"/>
    </location>
</feature>
<dbReference type="Proteomes" id="UP001652625">
    <property type="component" value="Chromosome 04"/>
</dbReference>
<dbReference type="Pfam" id="PF14291">
    <property type="entry name" value="DUF4371"/>
    <property type="match status" value="1"/>
</dbReference>
<gene>
    <name evidence="3" type="primary">LOC136079445</name>
</gene>